<dbReference type="EMBL" id="CP038490">
    <property type="protein sequence ID" value="QFZ30157.1"/>
    <property type="molecule type" value="Genomic_DNA"/>
</dbReference>
<gene>
    <name evidence="1" type="ORF">EJF14_70231</name>
</gene>
<proteinExistence type="predicted"/>
<reference evidence="2" key="1">
    <citation type="journal article" date="2019" name="MBio">
        <title>Comparative genomics for the elucidation of multidrug resistance (MDR) in Candida lusitaniae.</title>
        <authorList>
            <person name="Kannan A."/>
            <person name="Asner S.A."/>
            <person name="Trachsel E."/>
            <person name="Kelly S."/>
            <person name="Parker J."/>
            <person name="Sanglard D."/>
        </authorList>
    </citation>
    <scope>NUCLEOTIDE SEQUENCE [LARGE SCALE GENOMIC DNA]</scope>
    <source>
        <strain evidence="2">P1</strain>
    </source>
</reference>
<keyword evidence="2" id="KW-1185">Reference proteome</keyword>
<evidence type="ECO:0000313" key="1">
    <source>
        <dbReference type="EMBL" id="QFZ30157.1"/>
    </source>
</evidence>
<sequence>MSFAESYLLASKVRSKLTREAANPKTPLRSLVLQANMLDNLMDHISVETEKKLSANKVSFSLPSRRSPLSSGSSVTEYEVDSDSDSDSDDADYYYSSEEEEDEEDEDTLLIHRPQSYRRLPTMDLSLPEHDLSSIPEEEGEEADALPELSRSSSNSDSEPDEEVADVHYALAHAPASHKLSSEDLLHGHGHGHSRGHPASHHRHDAIYSMKLLY</sequence>
<protein>
    <submittedName>
        <fullName evidence="1">Uncharacterized protein</fullName>
    </submittedName>
</protein>
<name>A0ACD0WSX7_CLALS</name>
<evidence type="ECO:0000313" key="2">
    <source>
        <dbReference type="Proteomes" id="UP000326582"/>
    </source>
</evidence>
<dbReference type="Proteomes" id="UP000326582">
    <property type="component" value="Chromosome 7"/>
</dbReference>
<accession>A0ACD0WSX7</accession>
<organism evidence="1 2">
    <name type="scientific">Clavispora lusitaniae</name>
    <name type="common">Candida lusitaniae</name>
    <dbReference type="NCBI Taxonomy" id="36911"/>
    <lineage>
        <taxon>Eukaryota</taxon>
        <taxon>Fungi</taxon>
        <taxon>Dikarya</taxon>
        <taxon>Ascomycota</taxon>
        <taxon>Saccharomycotina</taxon>
        <taxon>Pichiomycetes</taxon>
        <taxon>Metschnikowiaceae</taxon>
        <taxon>Clavispora</taxon>
    </lineage>
</organism>